<dbReference type="GO" id="GO:0003824">
    <property type="term" value="F:catalytic activity"/>
    <property type="evidence" value="ECO:0007669"/>
    <property type="project" value="InterPro"/>
</dbReference>
<dbReference type="SMART" id="SM00249">
    <property type="entry name" value="PHD"/>
    <property type="match status" value="1"/>
</dbReference>
<evidence type="ECO:0000259" key="5">
    <source>
        <dbReference type="PROSITE" id="PS50016"/>
    </source>
</evidence>
<dbReference type="PANTHER" id="PTHR33395">
    <property type="entry name" value="TRANSCRIPTASE, PUTATIVE-RELATED-RELATED"/>
    <property type="match status" value="1"/>
</dbReference>
<dbReference type="InterPro" id="IPR000477">
    <property type="entry name" value="RT_dom"/>
</dbReference>
<dbReference type="PROSITE" id="PS01359">
    <property type="entry name" value="ZF_PHD_1"/>
    <property type="match status" value="1"/>
</dbReference>
<dbReference type="InterPro" id="IPR019786">
    <property type="entry name" value="Zinc_finger_PHD-type_CS"/>
</dbReference>
<dbReference type="GO" id="GO:0007508">
    <property type="term" value="P:larval heart development"/>
    <property type="evidence" value="ECO:0007669"/>
    <property type="project" value="TreeGrafter"/>
</dbReference>
<accession>A0A8S3QW02</accession>
<dbReference type="InterPro" id="IPR036691">
    <property type="entry name" value="Endo/exonu/phosph_ase_sf"/>
</dbReference>
<dbReference type="SUPFAM" id="SSF56219">
    <property type="entry name" value="DNase I-like"/>
    <property type="match status" value="1"/>
</dbReference>
<reference evidence="7" key="1">
    <citation type="submission" date="2021-03" db="EMBL/GenBank/DDBJ databases">
        <authorList>
            <person name="Bekaert M."/>
        </authorList>
    </citation>
    <scope>NUCLEOTIDE SEQUENCE</scope>
</reference>
<dbReference type="Pfam" id="PF14529">
    <property type="entry name" value="Exo_endo_phos_2"/>
    <property type="match status" value="1"/>
</dbReference>
<proteinExistence type="predicted"/>
<gene>
    <name evidence="7" type="ORF">MEDL_13319</name>
</gene>
<evidence type="ECO:0000256" key="2">
    <source>
        <dbReference type="ARBA" id="ARBA00022771"/>
    </source>
</evidence>
<evidence type="ECO:0000313" key="8">
    <source>
        <dbReference type="Proteomes" id="UP000683360"/>
    </source>
</evidence>
<keyword evidence="2 4" id="KW-0863">Zinc-finger</keyword>
<dbReference type="Pfam" id="PF00078">
    <property type="entry name" value="RVT_1"/>
    <property type="match status" value="1"/>
</dbReference>
<dbReference type="Pfam" id="PF00628">
    <property type="entry name" value="PHD"/>
    <property type="match status" value="1"/>
</dbReference>
<evidence type="ECO:0008006" key="9">
    <source>
        <dbReference type="Google" id="ProtNLM"/>
    </source>
</evidence>
<evidence type="ECO:0000259" key="6">
    <source>
        <dbReference type="PROSITE" id="PS50878"/>
    </source>
</evidence>
<feature type="domain" description="Reverse transcriptase" evidence="6">
    <location>
        <begin position="780"/>
        <end position="1016"/>
    </location>
</feature>
<comment type="caution">
    <text evidence="7">The sequence shown here is derived from an EMBL/GenBank/DDBJ whole genome shotgun (WGS) entry which is preliminary data.</text>
</comment>
<evidence type="ECO:0000313" key="7">
    <source>
        <dbReference type="EMBL" id="CAG2198561.1"/>
    </source>
</evidence>
<sequence length="1177" mass="134981">MAPKVKDICNNCNKDVVSNDRALSCSICDKWFHIKCERVPVADYDFLQKSDDSIQWVCKGCKGASQKICKMLTLMHTRQDKIETEVVGLANSLKHCNERINSVDKNLSQLNENLPKMVSQQISQIIDDKSEEEKREANVIIFGIPETEEGDSKMKDTEFIQGLCSDSLGIDNIAIDEITRLGAKPKKGSGKFRLTRLVVKDNTSRNNLFRNAYKLKDTKIGAHKKIGIGRDLTKKQREINNALRIELGQMKKDFPHRINSYVTVTVNDNTNELNISQGVSDTQSVKEDKKFTSKDNMKSLRVLFSNVDTLSNKRSEFEAHLSIEKPHIIGLCEIYPKNSMDKSIASMLNLADYEKYLPDKVGDRGVVIYIHKSLTAFKVDILSESGFNESVWCEVKLEGTDKLLLGCIYRSPSSVSCNNKKLNDLICHARNLKYSHYLIMGDFNYPEIKWVDNEVSSGINTDPFKFYECMQNNFLFQHICTPTRFRTGQNANLLDLVFTNEENMIAKDSIQMDSPVGKSDHCMITFDFCCYLNNENTSGDRFSYFRGNYELFNETLNNIDWDVLLNNKSINEMWKCFSSVMSDNIDRFIPKKKTDRKFISPPLWMDRATKSAIVKKRKSWKKYKYSRNNLSYVKYVKDRNECTNAVKNAKLSFEQKVALESKTNVKSFWNYVNSKLKTRSGIGTLEKPDGTLASSTADKVEVLNQFFTSVFTQTEDLKDYDTNSVSNNFLNDINICQEDVLKKLNKLKTDKSAGPDGLHPKVLYEVRNAICYPLFLIFNKSIIEGKVPDDWKNAIVSPIFKKGKKLKPGNYRPVSLTSVVLVNMASVPGRSCVTQLLEVLDEWSELIDSGFPLDSIFLDFSKAFDTVPHQRLFLKLEKLGIKGCILNWIKSFLSGRKQCVRINNTTSTWSDVVSGVPQGSVLGPVLFLIFINDLPDVVEGIVKVFADDCKVYSKVSSDYERCKLQENLDRLCEWSDMWKLKFNAAKCKVLHINPDNDLQYRYTMLDESGNFIALSTVNEEKDLGVTFESNLKFEKHISDIYNKAQRVLSLINHSFDYMDQDMFLTIYKSIVRPLLEYATCVWSPYLKKDIRKLESVQRRATKLVKNICHLNYEDRLRSLGLPTLEYRRDRNDMIQVYKALHGIDDIDWMSLFTLAPSNNTRGHSLKLLKNSVRPHID</sequence>
<evidence type="ECO:0000256" key="4">
    <source>
        <dbReference type="PROSITE-ProRule" id="PRU00146"/>
    </source>
</evidence>
<name>A0A8S3QW02_MYTED</name>
<dbReference type="InterPro" id="IPR019787">
    <property type="entry name" value="Znf_PHD-finger"/>
</dbReference>
<dbReference type="GO" id="GO:0061343">
    <property type="term" value="P:cell adhesion involved in heart morphogenesis"/>
    <property type="evidence" value="ECO:0007669"/>
    <property type="project" value="TreeGrafter"/>
</dbReference>
<dbReference type="GO" id="GO:0031012">
    <property type="term" value="C:extracellular matrix"/>
    <property type="evidence" value="ECO:0007669"/>
    <property type="project" value="TreeGrafter"/>
</dbReference>
<dbReference type="InterPro" id="IPR011011">
    <property type="entry name" value="Znf_FYVE_PHD"/>
</dbReference>
<protein>
    <recommendedName>
        <fullName evidence="9">Reverse transcriptase domain-containing protein</fullName>
    </recommendedName>
</protein>
<keyword evidence="1" id="KW-0479">Metal-binding</keyword>
<dbReference type="InterPro" id="IPR005135">
    <property type="entry name" value="Endo/exonuclease/phosphatase"/>
</dbReference>
<dbReference type="InterPro" id="IPR001965">
    <property type="entry name" value="Znf_PHD"/>
</dbReference>
<organism evidence="7 8">
    <name type="scientific">Mytilus edulis</name>
    <name type="common">Blue mussel</name>
    <dbReference type="NCBI Taxonomy" id="6550"/>
    <lineage>
        <taxon>Eukaryota</taxon>
        <taxon>Metazoa</taxon>
        <taxon>Spiralia</taxon>
        <taxon>Lophotrochozoa</taxon>
        <taxon>Mollusca</taxon>
        <taxon>Bivalvia</taxon>
        <taxon>Autobranchia</taxon>
        <taxon>Pteriomorphia</taxon>
        <taxon>Mytilida</taxon>
        <taxon>Mytiloidea</taxon>
        <taxon>Mytilidae</taxon>
        <taxon>Mytilinae</taxon>
        <taxon>Mytilus</taxon>
    </lineage>
</organism>
<dbReference type="Gene3D" id="3.60.10.10">
    <property type="entry name" value="Endonuclease/exonuclease/phosphatase"/>
    <property type="match status" value="1"/>
</dbReference>
<evidence type="ECO:0000256" key="1">
    <source>
        <dbReference type="ARBA" id="ARBA00022723"/>
    </source>
</evidence>
<dbReference type="Gene3D" id="3.30.40.10">
    <property type="entry name" value="Zinc/RING finger domain, C3HC4 (zinc finger)"/>
    <property type="match status" value="1"/>
</dbReference>
<evidence type="ECO:0000256" key="3">
    <source>
        <dbReference type="ARBA" id="ARBA00022833"/>
    </source>
</evidence>
<keyword evidence="8" id="KW-1185">Reference proteome</keyword>
<dbReference type="Proteomes" id="UP000683360">
    <property type="component" value="Unassembled WGS sequence"/>
</dbReference>
<dbReference type="PROSITE" id="PS50016">
    <property type="entry name" value="ZF_PHD_2"/>
    <property type="match status" value="1"/>
</dbReference>
<dbReference type="CDD" id="cd01650">
    <property type="entry name" value="RT_nLTR_like"/>
    <property type="match status" value="1"/>
</dbReference>
<dbReference type="InterPro" id="IPR013083">
    <property type="entry name" value="Znf_RING/FYVE/PHD"/>
</dbReference>
<dbReference type="OrthoDB" id="6155476at2759"/>
<dbReference type="EMBL" id="CAJPWZ010000687">
    <property type="protein sequence ID" value="CAG2198561.1"/>
    <property type="molecule type" value="Genomic_DNA"/>
</dbReference>
<dbReference type="GO" id="GO:0008270">
    <property type="term" value="F:zinc ion binding"/>
    <property type="evidence" value="ECO:0007669"/>
    <property type="project" value="UniProtKB-KW"/>
</dbReference>
<dbReference type="SUPFAM" id="SSF57903">
    <property type="entry name" value="FYVE/PHD zinc finger"/>
    <property type="match status" value="1"/>
</dbReference>
<dbReference type="AlphaFoldDB" id="A0A8S3QW02"/>
<dbReference type="PROSITE" id="PS50878">
    <property type="entry name" value="RT_POL"/>
    <property type="match status" value="1"/>
</dbReference>
<keyword evidence="3" id="KW-0862">Zinc</keyword>
<feature type="domain" description="PHD-type" evidence="5">
    <location>
        <begin position="6"/>
        <end position="64"/>
    </location>
</feature>
<dbReference type="PANTHER" id="PTHR33395:SF22">
    <property type="entry name" value="REVERSE TRANSCRIPTASE DOMAIN-CONTAINING PROTEIN"/>
    <property type="match status" value="1"/>
</dbReference>